<accession>A0AAE0G7Y4</accession>
<evidence type="ECO:0000259" key="1">
    <source>
        <dbReference type="Pfam" id="PF07727"/>
    </source>
</evidence>
<organism evidence="2 3">
    <name type="scientific">Cymbomonas tetramitiformis</name>
    <dbReference type="NCBI Taxonomy" id="36881"/>
    <lineage>
        <taxon>Eukaryota</taxon>
        <taxon>Viridiplantae</taxon>
        <taxon>Chlorophyta</taxon>
        <taxon>Pyramimonadophyceae</taxon>
        <taxon>Pyramimonadales</taxon>
        <taxon>Pyramimonadaceae</taxon>
        <taxon>Cymbomonas</taxon>
    </lineage>
</organism>
<sequence length="329" mass="37064">MDVDTAFLNPVLEEDLYVRLPKGLKFGGYRCAKLLKAVYGLKQAEKEWFEASDAFIMGYDSRMQRSDVEPCLYFIKDTELMVIILAYVDDYLVATNDKSWYDTFVAAFHSRYSCKDLGVLDLVMGIGVRWGEGTAYLSKTGYITQMISTYGLTEARPATVPMSPTTTLSPADGKDEDIPYRALLGQLQWVARCSRPDIMAAVSILSRFCTTYGPEHFVALKQVVRYLKGTMDYELVLRSASVPGGPVPMFCDNQGAIHLASDYVNNSRSKHIEVRNMYIRELIKGKDTEALYTGTADNTSDIMTKPLALPTFQVHRERLGVMSLHRDDR</sequence>
<reference evidence="2 3" key="1">
    <citation type="journal article" date="2015" name="Genome Biol. Evol.">
        <title>Comparative Genomics of a Bacterivorous Green Alga Reveals Evolutionary Causalities and Consequences of Phago-Mixotrophic Mode of Nutrition.</title>
        <authorList>
            <person name="Burns J.A."/>
            <person name="Paasch A."/>
            <person name="Narechania A."/>
            <person name="Kim E."/>
        </authorList>
    </citation>
    <scope>NUCLEOTIDE SEQUENCE [LARGE SCALE GENOMIC DNA]</scope>
    <source>
        <strain evidence="2 3">PLY_AMNH</strain>
    </source>
</reference>
<evidence type="ECO:0000313" key="2">
    <source>
        <dbReference type="EMBL" id="KAK3272586.1"/>
    </source>
</evidence>
<dbReference type="AlphaFoldDB" id="A0AAE0G7Y4"/>
<proteinExistence type="predicted"/>
<dbReference type="InterPro" id="IPR013103">
    <property type="entry name" value="RVT_2"/>
</dbReference>
<dbReference type="PANTHER" id="PTHR11439:SF467">
    <property type="entry name" value="INTEGRASE CATALYTIC DOMAIN-CONTAINING PROTEIN"/>
    <property type="match status" value="1"/>
</dbReference>
<comment type="caution">
    <text evidence="2">The sequence shown here is derived from an EMBL/GenBank/DDBJ whole genome shotgun (WGS) entry which is preliminary data.</text>
</comment>
<gene>
    <name evidence="2" type="ORF">CYMTET_19124</name>
</gene>
<dbReference type="EMBL" id="LGRX02008885">
    <property type="protein sequence ID" value="KAK3272586.1"/>
    <property type="molecule type" value="Genomic_DNA"/>
</dbReference>
<keyword evidence="3" id="KW-1185">Reference proteome</keyword>
<dbReference type="Proteomes" id="UP001190700">
    <property type="component" value="Unassembled WGS sequence"/>
</dbReference>
<feature type="domain" description="Reverse transcriptase Ty1/copia-type" evidence="1">
    <location>
        <begin position="1"/>
        <end position="163"/>
    </location>
</feature>
<dbReference type="Pfam" id="PF07727">
    <property type="entry name" value="RVT_2"/>
    <property type="match status" value="1"/>
</dbReference>
<protein>
    <recommendedName>
        <fullName evidence="1">Reverse transcriptase Ty1/copia-type domain-containing protein</fullName>
    </recommendedName>
</protein>
<dbReference type="CDD" id="cd09272">
    <property type="entry name" value="RNase_HI_RT_Ty1"/>
    <property type="match status" value="1"/>
</dbReference>
<evidence type="ECO:0000313" key="3">
    <source>
        <dbReference type="Proteomes" id="UP001190700"/>
    </source>
</evidence>
<name>A0AAE0G7Y4_9CHLO</name>
<dbReference type="PANTHER" id="PTHR11439">
    <property type="entry name" value="GAG-POL-RELATED RETROTRANSPOSON"/>
    <property type="match status" value="1"/>
</dbReference>